<reference evidence="2" key="1">
    <citation type="submission" date="2022-11" db="EMBL/GenBank/DDBJ databases">
        <authorList>
            <person name="Petersen C."/>
        </authorList>
    </citation>
    <scope>NUCLEOTIDE SEQUENCE</scope>
    <source>
        <strain evidence="2">IBT 34128</strain>
    </source>
</reference>
<name>A0A9W9JWJ7_9EURO</name>
<accession>A0A9W9JWJ7</accession>
<evidence type="ECO:0000313" key="2">
    <source>
        <dbReference type="EMBL" id="KAJ5084479.1"/>
    </source>
</evidence>
<evidence type="ECO:0000313" key="3">
    <source>
        <dbReference type="Proteomes" id="UP001141434"/>
    </source>
</evidence>
<comment type="caution">
    <text evidence="2">The sequence shown here is derived from an EMBL/GenBank/DDBJ whole genome shotgun (WGS) entry which is preliminary data.</text>
</comment>
<dbReference type="Proteomes" id="UP001141434">
    <property type="component" value="Unassembled WGS sequence"/>
</dbReference>
<evidence type="ECO:0000256" key="1">
    <source>
        <dbReference type="SAM" id="MobiDB-lite"/>
    </source>
</evidence>
<protein>
    <submittedName>
        <fullName evidence="2">Uncharacterized protein</fullName>
    </submittedName>
</protein>
<dbReference type="OrthoDB" id="94039at2759"/>
<proteinExistence type="predicted"/>
<dbReference type="EMBL" id="JAPMSZ010000011">
    <property type="protein sequence ID" value="KAJ5084479.1"/>
    <property type="molecule type" value="Genomic_DNA"/>
</dbReference>
<sequence length="141" mass="15821">MYPDDIDDFPFYHPEPRQILERLPDFKPGVLHVFGSESALSSPSTRLQRTVDTGTGVGGSAGASKERAKELVLSCGHLVPMERVQETAQTSADFIDSELAMWEIRTSRFLNAWAAVPHHERVAIDEQWNACIGSWPQKERL</sequence>
<dbReference type="GeneID" id="81398752"/>
<gene>
    <name evidence="2" type="ORF">NUU61_009058</name>
</gene>
<reference evidence="2" key="2">
    <citation type="journal article" date="2023" name="IMA Fungus">
        <title>Comparative genomic study of the Penicillium genus elucidates a diverse pangenome and 15 lateral gene transfer events.</title>
        <authorList>
            <person name="Petersen C."/>
            <person name="Sorensen T."/>
            <person name="Nielsen M.R."/>
            <person name="Sondergaard T.E."/>
            <person name="Sorensen J.L."/>
            <person name="Fitzpatrick D.A."/>
            <person name="Frisvad J.C."/>
            <person name="Nielsen K.L."/>
        </authorList>
    </citation>
    <scope>NUCLEOTIDE SEQUENCE</scope>
    <source>
        <strain evidence="2">IBT 34128</strain>
    </source>
</reference>
<dbReference type="AlphaFoldDB" id="A0A9W9JWJ7"/>
<organism evidence="2 3">
    <name type="scientific">Penicillium alfredii</name>
    <dbReference type="NCBI Taxonomy" id="1506179"/>
    <lineage>
        <taxon>Eukaryota</taxon>
        <taxon>Fungi</taxon>
        <taxon>Dikarya</taxon>
        <taxon>Ascomycota</taxon>
        <taxon>Pezizomycotina</taxon>
        <taxon>Eurotiomycetes</taxon>
        <taxon>Eurotiomycetidae</taxon>
        <taxon>Eurotiales</taxon>
        <taxon>Aspergillaceae</taxon>
        <taxon>Penicillium</taxon>
    </lineage>
</organism>
<keyword evidence="3" id="KW-1185">Reference proteome</keyword>
<feature type="region of interest" description="Disordered" evidence="1">
    <location>
        <begin position="44"/>
        <end position="63"/>
    </location>
</feature>
<dbReference type="RefSeq" id="XP_056507876.1">
    <property type="nucleotide sequence ID" value="XM_056659583.1"/>
</dbReference>